<keyword evidence="2" id="KW-1185">Reference proteome</keyword>
<gene>
    <name evidence="1" type="ORF">dsmv_3099</name>
</gene>
<protein>
    <submittedName>
        <fullName evidence="1">Exonuclease RdgC</fullName>
    </submittedName>
</protein>
<reference evidence="1 2" key="1">
    <citation type="journal article" date="2013" name="Genome Announc.">
        <title>Draft genome sequences for three mercury-methylating, sulfate-reducing bacteria.</title>
        <authorList>
            <person name="Brown S.D."/>
            <person name="Hurt R.A.Jr."/>
            <person name="Gilmour C.C."/>
            <person name="Elias D.A."/>
        </authorList>
    </citation>
    <scope>NUCLEOTIDE SEQUENCE [LARGE SCALE GENOMIC DNA]</scope>
    <source>
        <strain evidence="1 2">DSM 2059</strain>
    </source>
</reference>
<dbReference type="eggNOG" id="COG2974">
    <property type="taxonomic scope" value="Bacteria"/>
</dbReference>
<keyword evidence="1" id="KW-0540">Nuclease</keyword>
<evidence type="ECO:0000313" key="1">
    <source>
        <dbReference type="EMBL" id="EPR35529.1"/>
    </source>
</evidence>
<dbReference type="STRING" id="897.B2D07_19645"/>
<sequence length="204" mass="22706">MGILSSTVSITRYRVDGKIEAPVLENITRGLAGNAITEIDDEASEKSVGWTALENPFRPDFSGSSFVIGAYLVFSLRIDKKTIPAKIVKKHYQIALARRMTDTGRDHLTKSEKQEIKEGVVQGLSMRIPATPNVFDVLWNIEGQSLWFYSTQKAANEELETLFAKSFKCNLIRLFPYTVAELTAGLSDAERDALATLTPTRFAE</sequence>
<proteinExistence type="predicted"/>
<dbReference type="Pfam" id="PF04381">
    <property type="entry name" value="RdgC"/>
    <property type="match status" value="1"/>
</dbReference>
<organism evidence="1 2">
    <name type="scientific">Desulfococcus multivorans DSM 2059</name>
    <dbReference type="NCBI Taxonomy" id="1121405"/>
    <lineage>
        <taxon>Bacteria</taxon>
        <taxon>Pseudomonadati</taxon>
        <taxon>Thermodesulfobacteriota</taxon>
        <taxon>Desulfobacteria</taxon>
        <taxon>Desulfobacterales</taxon>
        <taxon>Desulfococcaceae</taxon>
        <taxon>Desulfococcus</taxon>
    </lineage>
</organism>
<comment type="caution">
    <text evidence="1">The sequence shown here is derived from an EMBL/GenBank/DDBJ whole genome shotgun (WGS) entry which is preliminary data.</text>
</comment>
<accession>S7UND2</accession>
<dbReference type="EMBL" id="ATHJ01000107">
    <property type="protein sequence ID" value="EPR35529.1"/>
    <property type="molecule type" value="Genomic_DNA"/>
</dbReference>
<keyword evidence="1" id="KW-0378">Hydrolase</keyword>
<dbReference type="RefSeq" id="WP_020878189.1">
    <property type="nucleotide sequence ID" value="NZ_ATHJ01000107.1"/>
</dbReference>
<dbReference type="GO" id="GO:0006310">
    <property type="term" value="P:DNA recombination"/>
    <property type="evidence" value="ECO:0007669"/>
    <property type="project" value="InterPro"/>
</dbReference>
<dbReference type="InterPro" id="IPR007476">
    <property type="entry name" value="RdgC"/>
</dbReference>
<name>S7UND2_DESML</name>
<dbReference type="AlphaFoldDB" id="S7UND2"/>
<evidence type="ECO:0000313" key="2">
    <source>
        <dbReference type="Proteomes" id="UP000014977"/>
    </source>
</evidence>
<dbReference type="Proteomes" id="UP000014977">
    <property type="component" value="Unassembled WGS sequence"/>
</dbReference>
<dbReference type="GO" id="GO:0004527">
    <property type="term" value="F:exonuclease activity"/>
    <property type="evidence" value="ECO:0007669"/>
    <property type="project" value="UniProtKB-KW"/>
</dbReference>
<keyword evidence="1" id="KW-0269">Exonuclease</keyword>
<dbReference type="OrthoDB" id="9793997at2"/>